<organism evidence="2 3">
    <name type="scientific">Bathycoccus prasinos</name>
    <dbReference type="NCBI Taxonomy" id="41875"/>
    <lineage>
        <taxon>Eukaryota</taxon>
        <taxon>Viridiplantae</taxon>
        <taxon>Chlorophyta</taxon>
        <taxon>Mamiellophyceae</taxon>
        <taxon>Mamiellales</taxon>
        <taxon>Bathycoccaceae</taxon>
        <taxon>Bathycoccus</taxon>
    </lineage>
</organism>
<protein>
    <submittedName>
        <fullName evidence="2">Uncharacterized protein</fullName>
    </submittedName>
</protein>
<dbReference type="Proteomes" id="UP000198341">
    <property type="component" value="Chromosome 1"/>
</dbReference>
<accession>K8E979</accession>
<evidence type="ECO:0000256" key="1">
    <source>
        <dbReference type="SAM" id="MobiDB-lite"/>
    </source>
</evidence>
<dbReference type="AlphaFoldDB" id="K8E979"/>
<evidence type="ECO:0000313" key="2">
    <source>
        <dbReference type="EMBL" id="CCO14247.1"/>
    </source>
</evidence>
<dbReference type="GeneID" id="19018200"/>
<sequence>MMMMTITTATTPRTTPSCLAQGQNKNKYRGPKPSDDSILDNDGKNINTSSRRPRNRREQLLTLTATVLLSVSRTQPSHAFGNGFPGYDVNEKARNLQRDAIKNELNEQKRLAREEKQKRRREKCANGETEFCDDEESSGS</sequence>
<feature type="compositionally biased region" description="Acidic residues" evidence="1">
    <location>
        <begin position="130"/>
        <end position="140"/>
    </location>
</feature>
<feature type="compositionally biased region" description="Polar residues" evidence="1">
    <location>
        <begin position="16"/>
        <end position="25"/>
    </location>
</feature>
<feature type="region of interest" description="Disordered" evidence="1">
    <location>
        <begin position="102"/>
        <end position="140"/>
    </location>
</feature>
<dbReference type="RefSeq" id="XP_007515368.1">
    <property type="nucleotide sequence ID" value="XM_007515306.1"/>
</dbReference>
<gene>
    <name evidence="2" type="ORF">Bathy01g04650</name>
</gene>
<dbReference type="EMBL" id="FO082278">
    <property type="protein sequence ID" value="CCO14247.1"/>
    <property type="molecule type" value="Genomic_DNA"/>
</dbReference>
<evidence type="ECO:0000313" key="3">
    <source>
        <dbReference type="Proteomes" id="UP000198341"/>
    </source>
</evidence>
<name>K8E979_9CHLO</name>
<keyword evidence="3" id="KW-1185">Reference proteome</keyword>
<dbReference type="KEGG" id="bpg:Bathy01g04650"/>
<feature type="compositionally biased region" description="Basic and acidic residues" evidence="1">
    <location>
        <begin position="102"/>
        <end position="117"/>
    </location>
</feature>
<feature type="compositionally biased region" description="Low complexity" evidence="1">
    <location>
        <begin position="1"/>
        <end position="15"/>
    </location>
</feature>
<reference evidence="2 3" key="1">
    <citation type="submission" date="2011-10" db="EMBL/GenBank/DDBJ databases">
        <authorList>
            <person name="Genoscope - CEA"/>
        </authorList>
    </citation>
    <scope>NUCLEOTIDE SEQUENCE [LARGE SCALE GENOMIC DNA]</scope>
    <source>
        <strain evidence="2 3">RCC 1105</strain>
    </source>
</reference>
<proteinExistence type="predicted"/>
<feature type="region of interest" description="Disordered" evidence="1">
    <location>
        <begin position="1"/>
        <end position="58"/>
    </location>
</feature>